<dbReference type="PANTHER" id="PTHR10859">
    <property type="entry name" value="GLYCOSYL TRANSFERASE"/>
    <property type="match status" value="1"/>
</dbReference>
<dbReference type="SUPFAM" id="SSF53448">
    <property type="entry name" value="Nucleotide-diphospho-sugar transferases"/>
    <property type="match status" value="1"/>
</dbReference>
<keyword evidence="1" id="KW-0812">Transmembrane</keyword>
<dbReference type="PANTHER" id="PTHR10859:SF91">
    <property type="entry name" value="DOLICHYL-PHOSPHATE BETA-GLUCOSYLTRANSFERASE"/>
    <property type="match status" value="1"/>
</dbReference>
<dbReference type="Proteomes" id="UP001054902">
    <property type="component" value="Unassembled WGS sequence"/>
</dbReference>
<dbReference type="InterPro" id="IPR029044">
    <property type="entry name" value="Nucleotide-diphossugar_trans"/>
</dbReference>
<evidence type="ECO:0000313" key="4">
    <source>
        <dbReference type="Proteomes" id="UP001054902"/>
    </source>
</evidence>
<dbReference type="GO" id="GO:0006487">
    <property type="term" value="P:protein N-linked glycosylation"/>
    <property type="evidence" value="ECO:0007669"/>
    <property type="project" value="TreeGrafter"/>
</dbReference>
<dbReference type="GO" id="GO:0005789">
    <property type="term" value="C:endoplasmic reticulum membrane"/>
    <property type="evidence" value="ECO:0007669"/>
    <property type="project" value="TreeGrafter"/>
</dbReference>
<evidence type="ECO:0000256" key="1">
    <source>
        <dbReference type="SAM" id="Phobius"/>
    </source>
</evidence>
<sequence>MLELIDFVKSHVFAVCLAFLTAVICFVFEPALKQKSFDPTNIVHEDLHFASRCDGEASSDDNYLLSLVIPAYNEEERLPLMLESTIGFLQSSKDELLKQCQKVLKLEKTKSSIIFEIVVVNDGSTDGTISSLHDFVRRHRESLNFVDMKLVTLKRNSGKGAAVKAGMIYCKSSKLALMLDADGATAISSLTSLLNDMIASQSDVVFGSRAHLAQKSKVERSFVRTLLMNAFHFFVSALIGGSIQDTQCGFKLFRARLQSFGGRSRLA</sequence>
<gene>
    <name evidence="3" type="ORF">CTEN210_05764</name>
</gene>
<reference evidence="3 4" key="1">
    <citation type="journal article" date="2021" name="Sci. Rep.">
        <title>The genome of the diatom Chaetoceros tenuissimus carries an ancient integrated fragment of an extant virus.</title>
        <authorList>
            <person name="Hongo Y."/>
            <person name="Kimura K."/>
            <person name="Takaki Y."/>
            <person name="Yoshida Y."/>
            <person name="Baba S."/>
            <person name="Kobayashi G."/>
            <person name="Nagasaki K."/>
            <person name="Hano T."/>
            <person name="Tomaru Y."/>
        </authorList>
    </citation>
    <scope>NUCLEOTIDE SEQUENCE [LARGE SCALE GENOMIC DNA]</scope>
    <source>
        <strain evidence="3 4">NIES-3715</strain>
    </source>
</reference>
<dbReference type="EMBL" id="BLLK01000038">
    <property type="protein sequence ID" value="GFH49288.1"/>
    <property type="molecule type" value="Genomic_DNA"/>
</dbReference>
<keyword evidence="1" id="KW-0472">Membrane</keyword>
<dbReference type="Gene3D" id="3.90.550.10">
    <property type="entry name" value="Spore Coat Polysaccharide Biosynthesis Protein SpsA, Chain A"/>
    <property type="match status" value="1"/>
</dbReference>
<dbReference type="AlphaFoldDB" id="A0AAD3CP41"/>
<name>A0AAD3CP41_9STRA</name>
<evidence type="ECO:0000313" key="3">
    <source>
        <dbReference type="EMBL" id="GFH49288.1"/>
    </source>
</evidence>
<organism evidence="3 4">
    <name type="scientific">Chaetoceros tenuissimus</name>
    <dbReference type="NCBI Taxonomy" id="426638"/>
    <lineage>
        <taxon>Eukaryota</taxon>
        <taxon>Sar</taxon>
        <taxon>Stramenopiles</taxon>
        <taxon>Ochrophyta</taxon>
        <taxon>Bacillariophyta</taxon>
        <taxon>Coscinodiscophyceae</taxon>
        <taxon>Chaetocerotophycidae</taxon>
        <taxon>Chaetocerotales</taxon>
        <taxon>Chaetocerotaceae</taxon>
        <taxon>Chaetoceros</taxon>
    </lineage>
</organism>
<keyword evidence="4" id="KW-1185">Reference proteome</keyword>
<dbReference type="InterPro" id="IPR001173">
    <property type="entry name" value="Glyco_trans_2-like"/>
</dbReference>
<feature type="transmembrane region" description="Helical" evidence="1">
    <location>
        <begin position="12"/>
        <end position="32"/>
    </location>
</feature>
<proteinExistence type="predicted"/>
<feature type="domain" description="Glycosyltransferase 2-like" evidence="2">
    <location>
        <begin position="66"/>
        <end position="256"/>
    </location>
</feature>
<comment type="caution">
    <text evidence="3">The sequence shown here is derived from an EMBL/GenBank/DDBJ whole genome shotgun (WGS) entry which is preliminary data.</text>
</comment>
<accession>A0AAD3CP41</accession>
<protein>
    <recommendedName>
        <fullName evidence="2">Glycosyltransferase 2-like domain-containing protein</fullName>
    </recommendedName>
</protein>
<keyword evidence="1" id="KW-1133">Transmembrane helix</keyword>
<dbReference type="Pfam" id="PF00535">
    <property type="entry name" value="Glycos_transf_2"/>
    <property type="match status" value="1"/>
</dbReference>
<feature type="transmembrane region" description="Helical" evidence="1">
    <location>
        <begin position="222"/>
        <end position="243"/>
    </location>
</feature>
<evidence type="ECO:0000259" key="2">
    <source>
        <dbReference type="Pfam" id="PF00535"/>
    </source>
</evidence>